<organism evidence="1">
    <name type="scientific">uncultured Caudovirales phage</name>
    <dbReference type="NCBI Taxonomy" id="2100421"/>
    <lineage>
        <taxon>Viruses</taxon>
        <taxon>Duplodnaviria</taxon>
        <taxon>Heunggongvirae</taxon>
        <taxon>Uroviricota</taxon>
        <taxon>Caudoviricetes</taxon>
        <taxon>Peduoviridae</taxon>
        <taxon>Maltschvirus</taxon>
        <taxon>Maltschvirus maltsch</taxon>
    </lineage>
</organism>
<sequence>MNTHEQHEVLSIQPLLDYATSLVVQYTQPEDVEAATKALLVASLEQLFNRRIYIDQISR</sequence>
<protein>
    <submittedName>
        <fullName evidence="1">Uncharacterized protein</fullName>
    </submittedName>
</protein>
<gene>
    <name evidence="1" type="ORF">UFOVP378_36</name>
</gene>
<dbReference type="EMBL" id="LR798306">
    <property type="protein sequence ID" value="CAB5222894.1"/>
    <property type="molecule type" value="Genomic_DNA"/>
</dbReference>
<evidence type="ECO:0000313" key="1">
    <source>
        <dbReference type="EMBL" id="CAB5222894.1"/>
    </source>
</evidence>
<proteinExistence type="predicted"/>
<accession>A0A6J7X3N6</accession>
<name>A0A6J7X3N6_9CAUD</name>
<reference evidence="1" key="1">
    <citation type="submission" date="2020-05" db="EMBL/GenBank/DDBJ databases">
        <authorList>
            <person name="Chiriac C."/>
            <person name="Salcher M."/>
            <person name="Ghai R."/>
            <person name="Kavagutti S V."/>
        </authorList>
    </citation>
    <scope>NUCLEOTIDE SEQUENCE</scope>
</reference>